<sequence>MYSLKQAEAFVAPKLTEARMTHTLGVVETAVELAERYSEDKDKTAFAAMLHDCAKCIPPDEQKQYMLDHNIGHDLLHFHHNTWHAVVGADLVRTQFAIEDDRVLYAIRYHTTGRQGMTTLEKIIFLADYIEPNRKFDGVDDVRDLAEKSLDAAIIKAMANTITMLVNTHQTVVPDTFFAYNDVLFQRKSKV</sequence>
<dbReference type="InterPro" id="IPR003607">
    <property type="entry name" value="HD/PDEase_dom"/>
</dbReference>
<reference evidence="8 9" key="1">
    <citation type="submission" date="2019-03" db="EMBL/GenBank/DDBJ databases">
        <title>Genomic Encyclopedia of Type Strains, Phase IV (KMG-IV): sequencing the most valuable type-strain genomes for metagenomic binning, comparative biology and taxonomic classification.</title>
        <authorList>
            <person name="Goeker M."/>
        </authorList>
    </citation>
    <scope>NUCLEOTIDE SEQUENCE [LARGE SCALE GENOMIC DNA]</scope>
    <source>
        <strain evidence="8 9">DSM 28697</strain>
    </source>
</reference>
<gene>
    <name evidence="8" type="ORF">EV213_111114</name>
</gene>
<dbReference type="GO" id="GO:0008803">
    <property type="term" value="F:bis(5'-nucleosyl)-tetraphosphatase (symmetrical) activity"/>
    <property type="evidence" value="ECO:0007669"/>
    <property type="project" value="UniProtKB-EC"/>
</dbReference>
<keyword evidence="3" id="KW-0547">Nucleotide-binding</keyword>
<evidence type="ECO:0000256" key="1">
    <source>
        <dbReference type="ARBA" id="ARBA00012506"/>
    </source>
</evidence>
<evidence type="ECO:0000259" key="7">
    <source>
        <dbReference type="PROSITE" id="PS51831"/>
    </source>
</evidence>
<protein>
    <recommendedName>
        <fullName evidence="1">bis(5'-nucleosyl)-tetraphosphatase (symmetrical)</fullName>
        <ecNumber evidence="1">3.6.1.41</ecNumber>
    </recommendedName>
</protein>
<dbReference type="GO" id="GO:0000166">
    <property type="term" value="F:nucleotide binding"/>
    <property type="evidence" value="ECO:0007669"/>
    <property type="project" value="UniProtKB-KW"/>
</dbReference>
<keyword evidence="9" id="KW-1185">Reference proteome</keyword>
<feature type="domain" description="HD" evidence="7">
    <location>
        <begin position="19"/>
        <end position="133"/>
    </location>
</feature>
<dbReference type="PANTHER" id="PTHR35795:SF1">
    <property type="entry name" value="BIS(5'-NUCLEOSYL)-TETRAPHOSPHATASE, SYMMETRICAL"/>
    <property type="match status" value="1"/>
</dbReference>
<comment type="caution">
    <text evidence="8">The sequence shown here is derived from an EMBL/GenBank/DDBJ whole genome shotgun (WGS) entry which is preliminary data.</text>
</comment>
<dbReference type="CDD" id="cd00077">
    <property type="entry name" value="HDc"/>
    <property type="match status" value="1"/>
</dbReference>
<dbReference type="Proteomes" id="UP000295632">
    <property type="component" value="Unassembled WGS sequence"/>
</dbReference>
<proteinExistence type="predicted"/>
<evidence type="ECO:0000256" key="5">
    <source>
        <dbReference type="ARBA" id="ARBA00023004"/>
    </source>
</evidence>
<evidence type="ECO:0000256" key="4">
    <source>
        <dbReference type="ARBA" id="ARBA00022801"/>
    </source>
</evidence>
<dbReference type="Pfam" id="PF01966">
    <property type="entry name" value="HD"/>
    <property type="match status" value="1"/>
</dbReference>
<dbReference type="RefSeq" id="WP_133581077.1">
    <property type="nucleotide sequence ID" value="NZ_SNYJ01000011.1"/>
</dbReference>
<organism evidence="8 9">
    <name type="scientific">Aureibacillus halotolerans</name>
    <dbReference type="NCBI Taxonomy" id="1508390"/>
    <lineage>
        <taxon>Bacteria</taxon>
        <taxon>Bacillati</taxon>
        <taxon>Bacillota</taxon>
        <taxon>Bacilli</taxon>
        <taxon>Bacillales</taxon>
        <taxon>Bacillaceae</taxon>
        <taxon>Aureibacillus</taxon>
    </lineage>
</organism>
<evidence type="ECO:0000313" key="9">
    <source>
        <dbReference type="Proteomes" id="UP000295632"/>
    </source>
</evidence>
<dbReference type="GO" id="GO:0046872">
    <property type="term" value="F:metal ion binding"/>
    <property type="evidence" value="ECO:0007669"/>
    <property type="project" value="UniProtKB-KW"/>
</dbReference>
<dbReference type="AlphaFoldDB" id="A0A4R6U054"/>
<evidence type="ECO:0000313" key="8">
    <source>
        <dbReference type="EMBL" id="TDQ38033.1"/>
    </source>
</evidence>
<comment type="catalytic activity">
    <reaction evidence="6">
        <text>P(1),P(4)-bis(5'-adenosyl) tetraphosphate + H2O = 2 ADP + 2 H(+)</text>
        <dbReference type="Rhea" id="RHEA:24252"/>
        <dbReference type="ChEBI" id="CHEBI:15377"/>
        <dbReference type="ChEBI" id="CHEBI:15378"/>
        <dbReference type="ChEBI" id="CHEBI:58141"/>
        <dbReference type="ChEBI" id="CHEBI:456216"/>
        <dbReference type="EC" id="3.6.1.41"/>
    </reaction>
</comment>
<evidence type="ECO:0000256" key="3">
    <source>
        <dbReference type="ARBA" id="ARBA00022741"/>
    </source>
</evidence>
<dbReference type="EC" id="3.6.1.41" evidence="1"/>
<dbReference type="PROSITE" id="PS51831">
    <property type="entry name" value="HD"/>
    <property type="match status" value="1"/>
</dbReference>
<dbReference type="InterPro" id="IPR051094">
    <property type="entry name" value="Diverse_Catalytic_Enzymes"/>
</dbReference>
<dbReference type="EMBL" id="SNYJ01000011">
    <property type="protein sequence ID" value="TDQ38033.1"/>
    <property type="molecule type" value="Genomic_DNA"/>
</dbReference>
<evidence type="ECO:0000256" key="6">
    <source>
        <dbReference type="ARBA" id="ARBA00049417"/>
    </source>
</evidence>
<dbReference type="SUPFAM" id="SSF109604">
    <property type="entry name" value="HD-domain/PDEase-like"/>
    <property type="match status" value="1"/>
</dbReference>
<keyword evidence="2" id="KW-0479">Metal-binding</keyword>
<evidence type="ECO:0000256" key="2">
    <source>
        <dbReference type="ARBA" id="ARBA00022723"/>
    </source>
</evidence>
<name>A0A4R6U054_9BACI</name>
<dbReference type="Gene3D" id="1.10.3210.10">
    <property type="entry name" value="Hypothetical protein af1432"/>
    <property type="match status" value="1"/>
</dbReference>
<keyword evidence="5" id="KW-0408">Iron</keyword>
<dbReference type="InterPro" id="IPR005249">
    <property type="entry name" value="YqeK"/>
</dbReference>
<dbReference type="PANTHER" id="PTHR35795">
    <property type="entry name" value="SLR1885 PROTEIN"/>
    <property type="match status" value="1"/>
</dbReference>
<keyword evidence="4 8" id="KW-0378">Hydrolase</keyword>
<accession>A0A4R6U054</accession>
<dbReference type="NCBIfam" id="TIGR00488">
    <property type="entry name" value="bis(5'-nucleosyl)-tetraphosphatase (symmetrical) YqeK"/>
    <property type="match status" value="1"/>
</dbReference>
<dbReference type="OrthoDB" id="9782134at2"/>
<dbReference type="InterPro" id="IPR006674">
    <property type="entry name" value="HD_domain"/>
</dbReference>
<dbReference type="SMART" id="SM00471">
    <property type="entry name" value="HDc"/>
    <property type="match status" value="1"/>
</dbReference>